<dbReference type="SUPFAM" id="SSF53756">
    <property type="entry name" value="UDP-Glycosyltransferase/glycogen phosphorylase"/>
    <property type="match status" value="1"/>
</dbReference>
<accession>A0A1F8B5H6</accession>
<protein>
    <recommendedName>
        <fullName evidence="1">Glycosyltransferase subfamily 4-like N-terminal domain-containing protein</fullName>
    </recommendedName>
</protein>
<gene>
    <name evidence="2" type="ORF">A2892_05530</name>
</gene>
<comment type="caution">
    <text evidence="2">The sequence shown here is derived from an EMBL/GenBank/DDBJ whole genome shotgun (WGS) entry which is preliminary data.</text>
</comment>
<organism evidence="2 3">
    <name type="scientific">Candidatus Woesebacteria bacterium RIFCSPLOWO2_01_FULL_39_10b</name>
    <dbReference type="NCBI Taxonomy" id="1802517"/>
    <lineage>
        <taxon>Bacteria</taxon>
        <taxon>Candidatus Woeseibacteriota</taxon>
    </lineage>
</organism>
<evidence type="ECO:0000259" key="1">
    <source>
        <dbReference type="Pfam" id="PF13439"/>
    </source>
</evidence>
<reference evidence="2 3" key="1">
    <citation type="journal article" date="2016" name="Nat. Commun.">
        <title>Thousands of microbial genomes shed light on interconnected biogeochemical processes in an aquifer system.</title>
        <authorList>
            <person name="Anantharaman K."/>
            <person name="Brown C.T."/>
            <person name="Hug L.A."/>
            <person name="Sharon I."/>
            <person name="Castelle C.J."/>
            <person name="Probst A.J."/>
            <person name="Thomas B.C."/>
            <person name="Singh A."/>
            <person name="Wilkins M.J."/>
            <person name="Karaoz U."/>
            <person name="Brodie E.L."/>
            <person name="Williams K.H."/>
            <person name="Hubbard S.S."/>
            <person name="Banfield J.F."/>
        </authorList>
    </citation>
    <scope>NUCLEOTIDE SEQUENCE [LARGE SCALE GENOMIC DNA]</scope>
</reference>
<dbReference type="AlphaFoldDB" id="A0A1F8B5H6"/>
<dbReference type="Proteomes" id="UP000176404">
    <property type="component" value="Unassembled WGS sequence"/>
</dbReference>
<dbReference type="CDD" id="cd03801">
    <property type="entry name" value="GT4_PimA-like"/>
    <property type="match status" value="1"/>
</dbReference>
<dbReference type="EMBL" id="MGHD01000022">
    <property type="protein sequence ID" value="OGM59294.1"/>
    <property type="molecule type" value="Genomic_DNA"/>
</dbReference>
<name>A0A1F8B5H6_9BACT</name>
<dbReference type="InterPro" id="IPR028098">
    <property type="entry name" value="Glyco_trans_4-like_N"/>
</dbReference>
<dbReference type="PANTHER" id="PTHR12526">
    <property type="entry name" value="GLYCOSYLTRANSFERASE"/>
    <property type="match status" value="1"/>
</dbReference>
<dbReference type="Pfam" id="PF13439">
    <property type="entry name" value="Glyco_transf_4"/>
    <property type="match status" value="1"/>
</dbReference>
<feature type="domain" description="Glycosyltransferase subfamily 4-like N-terminal" evidence="1">
    <location>
        <begin position="17"/>
        <end position="208"/>
    </location>
</feature>
<dbReference type="Gene3D" id="3.40.50.2000">
    <property type="entry name" value="Glycogen Phosphorylase B"/>
    <property type="match status" value="2"/>
</dbReference>
<evidence type="ECO:0000313" key="3">
    <source>
        <dbReference type="Proteomes" id="UP000176404"/>
    </source>
</evidence>
<sequence length="399" mass="46120">MRILMLVPFLPNTHTSGGQTRWYNIIKFMSKKHDITLFSMIKDDTEKKFIPDLKKYCKDVRVFRRSKSPWSLKNIFLAELGLYPLVVIRNFSFSERQTIKNELQRKKYDLIHAEAFYVMPHIPKTKIPIILVEQTIEYLVYKRYVDKKVPLFLKPFYMLDVVKLRFWEKYYWRKADRLVAVSDEDKKVMQKLIPTVKVDIIPNGVDTSFYAAKVVKKKDPVRVLYGVTNFEWLQNVEAVELLIDKVWPEIHANEPELKLWIVGRKIPIEIVQLSFKRNDIEVTESIKEARDAYLSATVMVAPIRGGGGTRLKILEAMAAGLPVVSTSIGVSGLGLINGKHALICDSTQELAEAVIKIIRGKKLARKIGEAGRKFVKEKFDWQAIVNLHKPLYDELVKNG</sequence>
<dbReference type="PANTHER" id="PTHR12526:SF630">
    <property type="entry name" value="GLYCOSYLTRANSFERASE"/>
    <property type="match status" value="1"/>
</dbReference>
<dbReference type="Pfam" id="PF13692">
    <property type="entry name" value="Glyco_trans_1_4"/>
    <property type="match status" value="1"/>
</dbReference>
<proteinExistence type="predicted"/>
<evidence type="ECO:0000313" key="2">
    <source>
        <dbReference type="EMBL" id="OGM59294.1"/>
    </source>
</evidence>
<dbReference type="STRING" id="1802517.A2892_05530"/>